<evidence type="ECO:0000256" key="3">
    <source>
        <dbReference type="ARBA" id="ARBA00022723"/>
    </source>
</evidence>
<evidence type="ECO:0000256" key="4">
    <source>
        <dbReference type="ARBA" id="ARBA00023004"/>
    </source>
</evidence>
<evidence type="ECO:0000256" key="1">
    <source>
        <dbReference type="ARBA" id="ARBA00001966"/>
    </source>
</evidence>
<keyword evidence="4" id="KW-0408">Iron</keyword>
<evidence type="ECO:0000256" key="7">
    <source>
        <dbReference type="ARBA" id="ARBA00047177"/>
    </source>
</evidence>
<dbReference type="CDD" id="cd13944">
    <property type="entry name" value="lytB_ispH"/>
    <property type="match status" value="1"/>
</dbReference>
<keyword evidence="9" id="KW-1185">Reference proteome</keyword>
<protein>
    <recommendedName>
        <fullName evidence="7">4-hydroxy-3-methylbut-2-enyl diphosphate reductase</fullName>
        <ecNumber evidence="7">1.17.7.4</ecNumber>
    </recommendedName>
</protein>
<dbReference type="Pfam" id="PF02401">
    <property type="entry name" value="LYTB"/>
    <property type="match status" value="1"/>
</dbReference>
<evidence type="ECO:0000256" key="6">
    <source>
        <dbReference type="ARBA" id="ARBA00046335"/>
    </source>
</evidence>
<keyword evidence="3" id="KW-0479">Metal-binding</keyword>
<dbReference type="Proteomes" id="UP001174909">
    <property type="component" value="Unassembled WGS sequence"/>
</dbReference>
<dbReference type="GO" id="GO:0051745">
    <property type="term" value="F:4-hydroxy-3-methylbut-2-enyl diphosphate reductase activity"/>
    <property type="evidence" value="ECO:0007669"/>
    <property type="project" value="UniProtKB-EC"/>
</dbReference>
<comment type="similarity">
    <text evidence="6">Belongs to the IspH family.</text>
</comment>
<accession>A0AA35R029</accession>
<dbReference type="EC" id="1.17.7.4" evidence="7"/>
<dbReference type="Gene3D" id="3.40.1010.20">
    <property type="entry name" value="4-hydroxy-3-methylbut-2-enyl diphosphate reductase, catalytic domain"/>
    <property type="match status" value="2"/>
</dbReference>
<reference evidence="8" key="1">
    <citation type="submission" date="2023-03" db="EMBL/GenBank/DDBJ databases">
        <authorList>
            <person name="Steffen K."/>
            <person name="Cardenas P."/>
        </authorList>
    </citation>
    <scope>NUCLEOTIDE SEQUENCE</scope>
</reference>
<keyword evidence="5" id="KW-0411">Iron-sulfur</keyword>
<name>A0AA35R029_GEOBA</name>
<dbReference type="HAMAP" id="MF_00191">
    <property type="entry name" value="IspH"/>
    <property type="match status" value="1"/>
</dbReference>
<evidence type="ECO:0000313" key="9">
    <source>
        <dbReference type="Proteomes" id="UP001174909"/>
    </source>
</evidence>
<dbReference type="GO" id="GO:0050992">
    <property type="term" value="P:dimethylallyl diphosphate biosynthetic process"/>
    <property type="evidence" value="ECO:0007669"/>
    <property type="project" value="InterPro"/>
</dbReference>
<comment type="caution">
    <text evidence="8">The sequence shown here is derived from an EMBL/GenBank/DDBJ whole genome shotgun (WGS) entry which is preliminary data.</text>
</comment>
<dbReference type="PANTHER" id="PTHR30426:SF0">
    <property type="entry name" value="4-HYDROXY-3-METHYLBUT-2-ENYL DIPHOSPHATE REDUCTASE"/>
    <property type="match status" value="1"/>
</dbReference>
<proteinExistence type="inferred from homology"/>
<dbReference type="AlphaFoldDB" id="A0AA35R029"/>
<evidence type="ECO:0000256" key="2">
    <source>
        <dbReference type="ARBA" id="ARBA00022485"/>
    </source>
</evidence>
<dbReference type="EMBL" id="CASHTH010000354">
    <property type="protein sequence ID" value="CAI7999023.1"/>
    <property type="molecule type" value="Genomic_DNA"/>
</dbReference>
<organism evidence="8 9">
    <name type="scientific">Geodia barretti</name>
    <name type="common">Barrett's horny sponge</name>
    <dbReference type="NCBI Taxonomy" id="519541"/>
    <lineage>
        <taxon>Eukaryota</taxon>
        <taxon>Metazoa</taxon>
        <taxon>Porifera</taxon>
        <taxon>Demospongiae</taxon>
        <taxon>Heteroscleromorpha</taxon>
        <taxon>Tetractinellida</taxon>
        <taxon>Astrophorina</taxon>
        <taxon>Geodiidae</taxon>
        <taxon>Geodia</taxon>
    </lineage>
</organism>
<dbReference type="Gene3D" id="3.40.50.11270">
    <property type="match status" value="1"/>
</dbReference>
<gene>
    <name evidence="8" type="ORF">GBAR_LOCUS2595</name>
</gene>
<dbReference type="GO" id="GO:0046872">
    <property type="term" value="F:metal ion binding"/>
    <property type="evidence" value="ECO:0007669"/>
    <property type="project" value="UniProtKB-KW"/>
</dbReference>
<dbReference type="NCBIfam" id="TIGR00216">
    <property type="entry name" value="ispH_lytB"/>
    <property type="match status" value="1"/>
</dbReference>
<sequence>MYGKIGTRNCHQEVRQMKIYIGAPRGFCAGVVRAIDLVEIALERFGTPVYVKHQIVHNSHVVDSLEAKGAITVEDVDDIPEGSKVVFSAHGSPPEDFAKAEARGLDVIDATCPLVTKVHNEAIRYDGEDRRIILVGHRGHQEVKGTMGQTGMHLVDDREEMNLPDWDDDTPVAVLTQTTLSVDDTKRSIDDIQNKFSNAIIRNDLCYATTNRQSAVKEITDKIDVMLVIGAPNSSNCNRLREVAEAQDVPAYLLNGLDELRPEWLEGAENVGITSGASTPEYLVQQVIDALEPDEVIEVEVAKEDITFVLPKELRD</sequence>
<dbReference type="GO" id="GO:0051539">
    <property type="term" value="F:4 iron, 4 sulfur cluster binding"/>
    <property type="evidence" value="ECO:0007669"/>
    <property type="project" value="UniProtKB-KW"/>
</dbReference>
<comment type="cofactor">
    <cofactor evidence="1">
        <name>[4Fe-4S] cluster</name>
        <dbReference type="ChEBI" id="CHEBI:49883"/>
    </cofactor>
</comment>
<evidence type="ECO:0000256" key="5">
    <source>
        <dbReference type="ARBA" id="ARBA00023014"/>
    </source>
</evidence>
<evidence type="ECO:0000313" key="8">
    <source>
        <dbReference type="EMBL" id="CAI7999023.1"/>
    </source>
</evidence>
<keyword evidence="2" id="KW-0004">4Fe-4S</keyword>
<dbReference type="InterPro" id="IPR003451">
    <property type="entry name" value="LytB/IspH"/>
</dbReference>
<dbReference type="PANTHER" id="PTHR30426">
    <property type="entry name" value="4-HYDROXY-3-METHYLBUT-2-ENYL DIPHOSPHATE REDUCTASE"/>
    <property type="match status" value="1"/>
</dbReference>